<evidence type="ECO:0000256" key="2">
    <source>
        <dbReference type="ARBA" id="ARBA00023026"/>
    </source>
</evidence>
<evidence type="ECO:0000256" key="5">
    <source>
        <dbReference type="SAM" id="MobiDB-lite"/>
    </source>
</evidence>
<dbReference type="PRINTS" id="PR00722">
    <property type="entry name" value="CHYMOTRYPSIN"/>
</dbReference>
<dbReference type="InterPro" id="IPR009003">
    <property type="entry name" value="Peptidase_S1_PA"/>
</dbReference>
<reference evidence="8" key="1">
    <citation type="submission" date="2021-01" db="EMBL/GenBank/DDBJ databases">
        <authorList>
            <person name="Corre E."/>
            <person name="Pelletier E."/>
            <person name="Niang G."/>
            <person name="Scheremetjew M."/>
            <person name="Finn R."/>
            <person name="Kale V."/>
            <person name="Holt S."/>
            <person name="Cochrane G."/>
            <person name="Meng A."/>
            <person name="Brown T."/>
            <person name="Cohen L."/>
        </authorList>
    </citation>
    <scope>NUCLEOTIDE SEQUENCE</scope>
    <source>
        <strain evidence="8">B650</strain>
    </source>
</reference>
<dbReference type="AlphaFoldDB" id="A0A7S2PIX6"/>
<feature type="region of interest" description="Disordered" evidence="5">
    <location>
        <begin position="60"/>
        <end position="87"/>
    </location>
</feature>
<dbReference type="InterPro" id="IPR043504">
    <property type="entry name" value="Peptidase_S1_PA_chymotrypsin"/>
</dbReference>
<dbReference type="InterPro" id="IPR001254">
    <property type="entry name" value="Trypsin_dom"/>
</dbReference>
<feature type="chain" id="PRO_5031509984" description="Peptidase S1 domain-containing protein" evidence="6">
    <location>
        <begin position="22"/>
        <end position="346"/>
    </location>
</feature>
<dbReference type="EMBL" id="HBGY01027643">
    <property type="protein sequence ID" value="CAD9602302.1"/>
    <property type="molecule type" value="Transcribed_RNA"/>
</dbReference>
<dbReference type="PROSITE" id="PS50240">
    <property type="entry name" value="TRYPSIN_DOM"/>
    <property type="match status" value="1"/>
</dbReference>
<keyword evidence="4" id="KW-0325">Glycoprotein</keyword>
<accession>A0A7S2PIX6</accession>
<gene>
    <name evidence="8" type="ORF">LDAN0321_LOCUS17110</name>
</gene>
<sequence>MHLVCFLFLLLLIQHVLPSKAEIELSPPQSNDEELVVLSISSLPTDDVIHQYKPATTTSVNIPPAHPHLRRATRDTEDEPDPRIVGGSDAELGAYPHMVAALYRRKYFFCGGTLVARNVVLLAGHCSNYIDRVLIGRQDLSVRDETEELFDIVEIARHPEFEWDNPPRNDYVLARLSGSSTRKPISLDDGSIIEKFAPNQELVMLGWGQTSRPGPPLSYKLQEGRIDYVTNDDCTTNFWGGDKISDEMVCGYREGVSGCLGDSGGPLLWNREDDPVIVGVLSWGARKCSGYATVFAGVGNQASWIISTVNAWSMGEACISYTNKDICQQDTFCTWNIDNSGCISAY</sequence>
<keyword evidence="3" id="KW-1015">Disulfide bond</keyword>
<dbReference type="GO" id="GO:0004252">
    <property type="term" value="F:serine-type endopeptidase activity"/>
    <property type="evidence" value="ECO:0007669"/>
    <property type="project" value="InterPro"/>
</dbReference>
<dbReference type="SMART" id="SM00020">
    <property type="entry name" value="Tryp_SPc"/>
    <property type="match status" value="1"/>
</dbReference>
<feature type="signal peptide" evidence="6">
    <location>
        <begin position="1"/>
        <end position="21"/>
    </location>
</feature>
<organism evidence="8">
    <name type="scientific">Leptocylindrus danicus</name>
    <dbReference type="NCBI Taxonomy" id="163516"/>
    <lineage>
        <taxon>Eukaryota</taxon>
        <taxon>Sar</taxon>
        <taxon>Stramenopiles</taxon>
        <taxon>Ochrophyta</taxon>
        <taxon>Bacillariophyta</taxon>
        <taxon>Coscinodiscophyceae</taxon>
        <taxon>Chaetocerotophycidae</taxon>
        <taxon>Leptocylindrales</taxon>
        <taxon>Leptocylindraceae</taxon>
        <taxon>Leptocylindrus</taxon>
    </lineage>
</organism>
<feature type="domain" description="Peptidase S1" evidence="7">
    <location>
        <begin position="84"/>
        <end position="310"/>
    </location>
</feature>
<protein>
    <recommendedName>
        <fullName evidence="7">Peptidase S1 domain-containing protein</fullName>
    </recommendedName>
</protein>
<dbReference type="InterPro" id="IPR033116">
    <property type="entry name" value="TRYPSIN_SER"/>
</dbReference>
<dbReference type="GO" id="GO:0006508">
    <property type="term" value="P:proteolysis"/>
    <property type="evidence" value="ECO:0007669"/>
    <property type="project" value="InterPro"/>
</dbReference>
<dbReference type="SUPFAM" id="SSF50494">
    <property type="entry name" value="Trypsin-like serine proteases"/>
    <property type="match status" value="1"/>
</dbReference>
<evidence type="ECO:0000256" key="1">
    <source>
        <dbReference type="ARBA" id="ARBA00007664"/>
    </source>
</evidence>
<dbReference type="InterPro" id="IPR001314">
    <property type="entry name" value="Peptidase_S1A"/>
</dbReference>
<dbReference type="InterPro" id="IPR050430">
    <property type="entry name" value="Peptidase_S1"/>
</dbReference>
<comment type="similarity">
    <text evidence="1">Belongs to the peptidase S1 family.</text>
</comment>
<dbReference type="Pfam" id="PF00089">
    <property type="entry name" value="Trypsin"/>
    <property type="match status" value="1"/>
</dbReference>
<dbReference type="CDD" id="cd00190">
    <property type="entry name" value="Tryp_SPc"/>
    <property type="match status" value="1"/>
</dbReference>
<proteinExistence type="inferred from homology"/>
<dbReference type="Gene3D" id="2.40.10.10">
    <property type="entry name" value="Trypsin-like serine proteases"/>
    <property type="match status" value="1"/>
</dbReference>
<name>A0A7S2PIX6_9STRA</name>
<keyword evidence="2" id="KW-0843">Virulence</keyword>
<evidence type="ECO:0000256" key="4">
    <source>
        <dbReference type="ARBA" id="ARBA00023180"/>
    </source>
</evidence>
<evidence type="ECO:0000259" key="7">
    <source>
        <dbReference type="PROSITE" id="PS50240"/>
    </source>
</evidence>
<evidence type="ECO:0000256" key="3">
    <source>
        <dbReference type="ARBA" id="ARBA00023157"/>
    </source>
</evidence>
<evidence type="ECO:0000313" key="8">
    <source>
        <dbReference type="EMBL" id="CAD9602302.1"/>
    </source>
</evidence>
<dbReference type="PANTHER" id="PTHR24276:SF98">
    <property type="entry name" value="FI18310P1-RELATED"/>
    <property type="match status" value="1"/>
</dbReference>
<keyword evidence="6" id="KW-0732">Signal</keyword>
<dbReference type="PROSITE" id="PS00135">
    <property type="entry name" value="TRYPSIN_SER"/>
    <property type="match status" value="1"/>
</dbReference>
<evidence type="ECO:0000256" key="6">
    <source>
        <dbReference type="SAM" id="SignalP"/>
    </source>
</evidence>
<dbReference type="PANTHER" id="PTHR24276">
    <property type="entry name" value="POLYSERASE-RELATED"/>
    <property type="match status" value="1"/>
</dbReference>